<sequence length="132" mass="14911">MNGFAQQAESMSERMAKTFMSRFEPGKVLLCSIGVHVSSHINSDEPVLRPLNHVVWSHEQREERPHPWIPPKTIFDSLEENGDLGLRKLRSGFSQAQIWVLSTQLQHQLHLPFGSHCALALAQNSAFAAKEK</sequence>
<dbReference type="Proteomes" id="UP001054252">
    <property type="component" value="Unassembled WGS sequence"/>
</dbReference>
<evidence type="ECO:0000313" key="2">
    <source>
        <dbReference type="Proteomes" id="UP001054252"/>
    </source>
</evidence>
<protein>
    <submittedName>
        <fullName evidence="1">Uncharacterized protein</fullName>
    </submittedName>
</protein>
<reference evidence="1 2" key="1">
    <citation type="journal article" date="2021" name="Commun. Biol.">
        <title>The genome of Shorea leprosula (Dipterocarpaceae) highlights the ecological relevance of drought in aseasonal tropical rainforests.</title>
        <authorList>
            <person name="Ng K.K.S."/>
            <person name="Kobayashi M.J."/>
            <person name="Fawcett J.A."/>
            <person name="Hatakeyama M."/>
            <person name="Paape T."/>
            <person name="Ng C.H."/>
            <person name="Ang C.C."/>
            <person name="Tnah L.H."/>
            <person name="Lee C.T."/>
            <person name="Nishiyama T."/>
            <person name="Sese J."/>
            <person name="O'Brien M.J."/>
            <person name="Copetti D."/>
            <person name="Mohd Noor M.I."/>
            <person name="Ong R.C."/>
            <person name="Putra M."/>
            <person name="Sireger I.Z."/>
            <person name="Indrioko S."/>
            <person name="Kosugi Y."/>
            <person name="Izuno A."/>
            <person name="Isagi Y."/>
            <person name="Lee S.L."/>
            <person name="Shimizu K.K."/>
        </authorList>
    </citation>
    <scope>NUCLEOTIDE SEQUENCE [LARGE SCALE GENOMIC DNA]</scope>
    <source>
        <strain evidence="1">214</strain>
    </source>
</reference>
<dbReference type="EMBL" id="BPVZ01000050">
    <property type="protein sequence ID" value="GKV18412.1"/>
    <property type="molecule type" value="Genomic_DNA"/>
</dbReference>
<keyword evidence="2" id="KW-1185">Reference proteome</keyword>
<evidence type="ECO:0000313" key="1">
    <source>
        <dbReference type="EMBL" id="GKV18412.1"/>
    </source>
</evidence>
<name>A0AAV5K4A1_9ROSI</name>
<organism evidence="1 2">
    <name type="scientific">Rubroshorea leprosula</name>
    <dbReference type="NCBI Taxonomy" id="152421"/>
    <lineage>
        <taxon>Eukaryota</taxon>
        <taxon>Viridiplantae</taxon>
        <taxon>Streptophyta</taxon>
        <taxon>Embryophyta</taxon>
        <taxon>Tracheophyta</taxon>
        <taxon>Spermatophyta</taxon>
        <taxon>Magnoliopsida</taxon>
        <taxon>eudicotyledons</taxon>
        <taxon>Gunneridae</taxon>
        <taxon>Pentapetalae</taxon>
        <taxon>rosids</taxon>
        <taxon>malvids</taxon>
        <taxon>Malvales</taxon>
        <taxon>Dipterocarpaceae</taxon>
        <taxon>Rubroshorea</taxon>
    </lineage>
</organism>
<comment type="caution">
    <text evidence="1">The sequence shown here is derived from an EMBL/GenBank/DDBJ whole genome shotgun (WGS) entry which is preliminary data.</text>
</comment>
<gene>
    <name evidence="1" type="ORF">SLEP1_g28800</name>
</gene>
<accession>A0AAV5K4A1</accession>
<proteinExistence type="predicted"/>
<dbReference type="AlphaFoldDB" id="A0AAV5K4A1"/>